<dbReference type="EC" id="3.4.11.5" evidence="8"/>
<comment type="similarity">
    <text evidence="3 8">Belongs to the peptidase S33 family.</text>
</comment>
<dbReference type="InterPro" id="IPR029058">
    <property type="entry name" value="AB_hydrolase_fold"/>
</dbReference>
<evidence type="ECO:0000313" key="14">
    <source>
        <dbReference type="Proteomes" id="UP000893823"/>
    </source>
</evidence>
<dbReference type="EMBL" id="SODL02000002">
    <property type="protein sequence ID" value="MCP2367486.1"/>
    <property type="molecule type" value="Genomic_DNA"/>
</dbReference>
<reference evidence="12" key="2">
    <citation type="submission" date="2016-10" db="EMBL/GenBank/DDBJ databases">
        <authorList>
            <person name="de Groot N.N."/>
        </authorList>
    </citation>
    <scope>NUCLEOTIDE SEQUENCE [LARGE SCALE GENOMIC DNA]</scope>
    <source>
        <strain evidence="12">CPCC 202695</strain>
    </source>
</reference>
<organism evidence="12 13">
    <name type="scientific">Agromyces flavus</name>
    <dbReference type="NCBI Taxonomy" id="589382"/>
    <lineage>
        <taxon>Bacteria</taxon>
        <taxon>Bacillati</taxon>
        <taxon>Actinomycetota</taxon>
        <taxon>Actinomycetes</taxon>
        <taxon>Micrococcales</taxon>
        <taxon>Microbacteriaceae</taxon>
        <taxon>Agromyces</taxon>
    </lineage>
</organism>
<keyword evidence="7 8" id="KW-0378">Hydrolase</keyword>
<dbReference type="Proteomes" id="UP000893823">
    <property type="component" value="Unassembled WGS sequence"/>
</dbReference>
<evidence type="ECO:0000313" key="12">
    <source>
        <dbReference type="EMBL" id="SDR71290.1"/>
    </source>
</evidence>
<dbReference type="NCBIfam" id="TIGR01249">
    <property type="entry name" value="pro_imino_pep_1"/>
    <property type="match status" value="1"/>
</dbReference>
<dbReference type="PRINTS" id="PR00111">
    <property type="entry name" value="ABHYDROLASE"/>
</dbReference>
<evidence type="ECO:0000256" key="1">
    <source>
        <dbReference type="ARBA" id="ARBA00001585"/>
    </source>
</evidence>
<keyword evidence="5" id="KW-0963">Cytoplasm</keyword>
<evidence type="ECO:0000256" key="9">
    <source>
        <dbReference type="SAM" id="MobiDB-lite"/>
    </source>
</evidence>
<dbReference type="SUPFAM" id="SSF53474">
    <property type="entry name" value="alpha/beta-Hydrolases"/>
    <property type="match status" value="1"/>
</dbReference>
<sequence>MRELYPEIEPLETGMLDVGDGQHIYWEVSGSREGKPVVFLHGGPGGATTPTHRRLFDPSRYRIVLFDQRGCGFSIPHASEPGADLSANTTWHLVADMERLRAHLGIDRWQVFGGSWGSALALAYAQTHPERVTELVLRGIFTLRRQELDWFYEGGASAIFPDHWEDFIAPVPIGERAHLIEAYHRLLSDPDPAVHQAAAIAWSRWESSTITLLPQAETIARFTAPEYATAFARIENHYFRHGGWWDEGQLIRDAERLRAIPAVIVQGRYDMCTPMMTAWDLHRAWPEADLRVIDDAGHAFDEPGILDALIAATDRFAEPGETTMPDETADAGAIAGVVAAESSDDAARYAAEAEEDVADDESGEARTDAAGEAGDADRDADADEDADDDSDADADDDEDGEDDSDDDDNDDDDNDDSDDDDSDDDDDDDDEDDEDDDDDGDDDDEDEDEDEDDDDDDEDEDDDRDDDADDRDESGSVARRGDERKADAPADQ</sequence>
<comment type="subcellular location">
    <subcellularLocation>
        <location evidence="2">Cytoplasm</location>
    </subcellularLocation>
</comment>
<dbReference type="InterPro" id="IPR000073">
    <property type="entry name" value="AB_hydrolase_1"/>
</dbReference>
<gene>
    <name evidence="11" type="ORF">BCL57_001640</name>
    <name evidence="12" type="ORF">SAMN04489721_0051</name>
</gene>
<evidence type="ECO:0000256" key="6">
    <source>
        <dbReference type="ARBA" id="ARBA00022670"/>
    </source>
</evidence>
<evidence type="ECO:0000256" key="8">
    <source>
        <dbReference type="RuleBase" id="RU003421"/>
    </source>
</evidence>
<reference evidence="11" key="3">
    <citation type="submission" date="2022-06" db="EMBL/GenBank/DDBJ databases">
        <title>Genomic Encyclopedia of Type Strains, Phase III (KMG-III): the genomes of soil and plant-associated and newly described type strains.</title>
        <authorList>
            <person name="Whitman W."/>
        </authorList>
    </citation>
    <scope>NUCLEOTIDE SEQUENCE</scope>
    <source>
        <strain evidence="11">CPCC 202695</strain>
    </source>
</reference>
<evidence type="ECO:0000256" key="4">
    <source>
        <dbReference type="ARBA" id="ARBA00022438"/>
    </source>
</evidence>
<dbReference type="Gene3D" id="3.40.50.1820">
    <property type="entry name" value="alpha/beta hydrolase"/>
    <property type="match status" value="1"/>
</dbReference>
<dbReference type="InterPro" id="IPR005944">
    <property type="entry name" value="Pro_iminopeptidase"/>
</dbReference>
<accession>A0A1H1LAA8</accession>
<feature type="compositionally biased region" description="Basic and acidic residues" evidence="9">
    <location>
        <begin position="479"/>
        <end position="492"/>
    </location>
</feature>
<keyword evidence="14" id="KW-1185">Reference proteome</keyword>
<dbReference type="EMBL" id="LT629755">
    <property type="protein sequence ID" value="SDR71290.1"/>
    <property type="molecule type" value="Genomic_DNA"/>
</dbReference>
<keyword evidence="4 8" id="KW-0031">Aminopeptidase</keyword>
<dbReference type="PANTHER" id="PTHR43722:SF1">
    <property type="entry name" value="PROLINE IMINOPEPTIDASE"/>
    <property type="match status" value="1"/>
</dbReference>
<evidence type="ECO:0000256" key="2">
    <source>
        <dbReference type="ARBA" id="ARBA00004496"/>
    </source>
</evidence>
<feature type="compositionally biased region" description="Acidic residues" evidence="9">
    <location>
        <begin position="352"/>
        <end position="362"/>
    </location>
</feature>
<evidence type="ECO:0000313" key="11">
    <source>
        <dbReference type="EMBL" id="MCP2367486.1"/>
    </source>
</evidence>
<dbReference type="AlphaFoldDB" id="A0A1H1LAA8"/>
<dbReference type="InterPro" id="IPR002410">
    <property type="entry name" value="Peptidase_S33"/>
</dbReference>
<dbReference type="GO" id="GO:0004177">
    <property type="term" value="F:aminopeptidase activity"/>
    <property type="evidence" value="ECO:0007669"/>
    <property type="project" value="UniProtKB-KW"/>
</dbReference>
<feature type="compositionally biased region" description="Acidic residues" evidence="9">
    <location>
        <begin position="380"/>
        <end position="472"/>
    </location>
</feature>
<proteinExistence type="inferred from homology"/>
<dbReference type="PRINTS" id="PR00793">
    <property type="entry name" value="PROAMNOPTASE"/>
</dbReference>
<name>A0A1H1LAA8_9MICO</name>
<evidence type="ECO:0000256" key="7">
    <source>
        <dbReference type="ARBA" id="ARBA00022801"/>
    </source>
</evidence>
<dbReference type="Proteomes" id="UP000199482">
    <property type="component" value="Chromosome I"/>
</dbReference>
<dbReference type="PANTHER" id="PTHR43722">
    <property type="entry name" value="PROLINE IMINOPEPTIDASE"/>
    <property type="match status" value="1"/>
</dbReference>
<feature type="compositionally biased region" description="Basic and acidic residues" evidence="9">
    <location>
        <begin position="363"/>
        <end position="379"/>
    </location>
</feature>
<keyword evidence="6 8" id="KW-0645">Protease</keyword>
<protein>
    <recommendedName>
        <fullName evidence="8">Proline iminopeptidase</fullName>
        <ecNumber evidence="8">3.4.11.5</ecNumber>
    </recommendedName>
</protein>
<dbReference type="STRING" id="589382.SAMN04489721_0051"/>
<dbReference type="Pfam" id="PF00561">
    <property type="entry name" value="Abhydrolase_1"/>
    <property type="match status" value="1"/>
</dbReference>
<feature type="region of interest" description="Disordered" evidence="9">
    <location>
        <begin position="345"/>
        <end position="492"/>
    </location>
</feature>
<reference evidence="13" key="1">
    <citation type="submission" date="2016-10" db="EMBL/GenBank/DDBJ databases">
        <authorList>
            <person name="Varghese N."/>
            <person name="Submissions S."/>
        </authorList>
    </citation>
    <scope>NUCLEOTIDE SEQUENCE [LARGE SCALE GENOMIC DNA]</scope>
    <source>
        <strain evidence="13">CPCC 202695</strain>
    </source>
</reference>
<evidence type="ECO:0000256" key="5">
    <source>
        <dbReference type="ARBA" id="ARBA00022490"/>
    </source>
</evidence>
<feature type="domain" description="AB hydrolase-1" evidence="10">
    <location>
        <begin position="35"/>
        <end position="299"/>
    </location>
</feature>
<evidence type="ECO:0000313" key="13">
    <source>
        <dbReference type="Proteomes" id="UP000199482"/>
    </source>
</evidence>
<comment type="catalytic activity">
    <reaction evidence="1 8">
        <text>Release of N-terminal proline from a peptide.</text>
        <dbReference type="EC" id="3.4.11.5"/>
    </reaction>
</comment>
<dbReference type="GO" id="GO:0006508">
    <property type="term" value="P:proteolysis"/>
    <property type="evidence" value="ECO:0007669"/>
    <property type="project" value="UniProtKB-KW"/>
</dbReference>
<dbReference type="GO" id="GO:0005737">
    <property type="term" value="C:cytoplasm"/>
    <property type="evidence" value="ECO:0007669"/>
    <property type="project" value="UniProtKB-SubCell"/>
</dbReference>
<evidence type="ECO:0000259" key="10">
    <source>
        <dbReference type="Pfam" id="PF00561"/>
    </source>
</evidence>
<evidence type="ECO:0000256" key="3">
    <source>
        <dbReference type="ARBA" id="ARBA00010088"/>
    </source>
</evidence>